<evidence type="ECO:0000256" key="4">
    <source>
        <dbReference type="ARBA" id="ARBA00015552"/>
    </source>
</evidence>
<dbReference type="InterPro" id="IPR020476">
    <property type="entry name" value="Nudix_hydrolase"/>
</dbReference>
<dbReference type="Proteomes" id="UP000318126">
    <property type="component" value="Unassembled WGS sequence"/>
</dbReference>
<evidence type="ECO:0000256" key="6">
    <source>
        <dbReference type="ARBA" id="ARBA00022842"/>
    </source>
</evidence>
<dbReference type="PRINTS" id="PR00502">
    <property type="entry name" value="NUDIXFAMILY"/>
</dbReference>
<keyword evidence="6 8" id="KW-0460">Magnesium</keyword>
<dbReference type="RefSeq" id="WP_144041562.1">
    <property type="nucleotide sequence ID" value="NZ_BMPL01000021.1"/>
</dbReference>
<dbReference type="PANTHER" id="PTHR43222">
    <property type="entry name" value="NUDIX HYDROLASE 23"/>
    <property type="match status" value="1"/>
</dbReference>
<organism evidence="10 11">
    <name type="scientific">Shewanella hanedai</name>
    <name type="common">Alteromonas hanedai</name>
    <dbReference type="NCBI Taxonomy" id="25"/>
    <lineage>
        <taxon>Bacteria</taxon>
        <taxon>Pseudomonadati</taxon>
        <taxon>Pseudomonadota</taxon>
        <taxon>Gammaproteobacteria</taxon>
        <taxon>Alteromonadales</taxon>
        <taxon>Shewanellaceae</taxon>
        <taxon>Shewanella</taxon>
    </lineage>
</organism>
<evidence type="ECO:0000256" key="7">
    <source>
        <dbReference type="RuleBase" id="RU003476"/>
    </source>
</evidence>
<dbReference type="PROSITE" id="PS00893">
    <property type="entry name" value="NUDIX_BOX"/>
    <property type="match status" value="1"/>
</dbReference>
<keyword evidence="5 7" id="KW-0378">Hydrolase</keyword>
<dbReference type="GO" id="GO:0017110">
    <property type="term" value="F:nucleoside diphosphate phosphatase activity"/>
    <property type="evidence" value="ECO:0007669"/>
    <property type="project" value="InterPro"/>
</dbReference>
<comment type="caution">
    <text evidence="10">The sequence shown here is derived from an EMBL/GenBank/DDBJ whole genome shotgun (WGS) entry which is preliminary data.</text>
</comment>
<comment type="similarity">
    <text evidence="2 8">Belongs to the Nudix hydrolase family. NudJ subfamily.</text>
</comment>
<dbReference type="CDD" id="cd03675">
    <property type="entry name" value="NUDIX_Hydrolase"/>
    <property type="match status" value="1"/>
</dbReference>
<dbReference type="SUPFAM" id="SSF55811">
    <property type="entry name" value="Nudix"/>
    <property type="match status" value="1"/>
</dbReference>
<dbReference type="AlphaFoldDB" id="A0A553JKK6"/>
<evidence type="ECO:0000259" key="9">
    <source>
        <dbReference type="PROSITE" id="PS51462"/>
    </source>
</evidence>
<dbReference type="Gene3D" id="3.90.79.10">
    <property type="entry name" value="Nucleoside Triphosphate Pyrophosphohydrolase"/>
    <property type="match status" value="1"/>
</dbReference>
<dbReference type="PANTHER" id="PTHR43222:SF11">
    <property type="entry name" value="PHOSPHATASE NUDJ"/>
    <property type="match status" value="1"/>
</dbReference>
<dbReference type="InterPro" id="IPR000086">
    <property type="entry name" value="NUDIX_hydrolase_dom"/>
</dbReference>
<dbReference type="InterPro" id="IPR033713">
    <property type="entry name" value="NudJ"/>
</dbReference>
<accession>A0A553JKK6</accession>
<dbReference type="PROSITE" id="PS51462">
    <property type="entry name" value="NUDIX"/>
    <property type="match status" value="1"/>
</dbReference>
<comment type="subunit">
    <text evidence="3 8">Monomer.</text>
</comment>
<evidence type="ECO:0000313" key="11">
    <source>
        <dbReference type="Proteomes" id="UP000318126"/>
    </source>
</evidence>
<evidence type="ECO:0000256" key="8">
    <source>
        <dbReference type="RuleBase" id="RU364043"/>
    </source>
</evidence>
<feature type="domain" description="Nudix hydrolase" evidence="9">
    <location>
        <begin position="4"/>
        <end position="135"/>
    </location>
</feature>
<keyword evidence="11" id="KW-1185">Reference proteome</keyword>
<reference evidence="11" key="1">
    <citation type="submission" date="2019-07" db="EMBL/GenBank/DDBJ databases">
        <title>Shewanella sp. YLB-08 draft genomic sequence.</title>
        <authorList>
            <person name="Yu L."/>
        </authorList>
    </citation>
    <scope>NUCLEOTIDE SEQUENCE [LARGE SCALE GENOMIC DNA]</scope>
    <source>
        <strain evidence="11">JCM 20706</strain>
    </source>
</reference>
<dbReference type="Pfam" id="PF00293">
    <property type="entry name" value="NUDIX"/>
    <property type="match status" value="1"/>
</dbReference>
<dbReference type="InterPro" id="IPR015797">
    <property type="entry name" value="NUDIX_hydrolase-like_dom_sf"/>
</dbReference>
<sequence length="159" mass="18086">MNQRYKPNVTVACIVQCQDKYLMVEELINGVTQYNQPAGHLEQGESLTQACEREIFEETGLKLEVQDLVGIYQFSADESLAFLRFTFFTHISTFLETAPQDADIQAAHWFTYDEILALQPALRSPLVLSSLDDARNKTHYPLELLNSQYLKLAPSHNAC</sequence>
<dbReference type="EC" id="3.6.1.-" evidence="8"/>
<proteinExistence type="inferred from homology"/>
<name>A0A553JKK6_SHEHA</name>
<dbReference type="OrthoDB" id="8594221at2"/>
<evidence type="ECO:0000256" key="3">
    <source>
        <dbReference type="ARBA" id="ARBA00011245"/>
    </source>
</evidence>
<dbReference type="GO" id="GO:0004787">
    <property type="term" value="F:thiamine diphosphate phosphatase activity"/>
    <property type="evidence" value="ECO:0007669"/>
    <property type="project" value="InterPro"/>
</dbReference>
<dbReference type="GO" id="GO:0017111">
    <property type="term" value="F:ribonucleoside triphosphate phosphatase activity"/>
    <property type="evidence" value="ECO:0007669"/>
    <property type="project" value="InterPro"/>
</dbReference>
<dbReference type="EMBL" id="VKGK01000024">
    <property type="protein sequence ID" value="TRY12990.1"/>
    <property type="molecule type" value="Genomic_DNA"/>
</dbReference>
<evidence type="ECO:0000256" key="2">
    <source>
        <dbReference type="ARBA" id="ARBA00007608"/>
    </source>
</evidence>
<dbReference type="InterPro" id="IPR020084">
    <property type="entry name" value="NUDIX_hydrolase_CS"/>
</dbReference>
<protein>
    <recommendedName>
        <fullName evidence="4 8">Phosphatase NudJ</fullName>
        <ecNumber evidence="8">3.6.1.-</ecNumber>
    </recommendedName>
</protein>
<evidence type="ECO:0000256" key="1">
    <source>
        <dbReference type="ARBA" id="ARBA00001946"/>
    </source>
</evidence>
<evidence type="ECO:0000256" key="5">
    <source>
        <dbReference type="ARBA" id="ARBA00022801"/>
    </source>
</evidence>
<comment type="cofactor">
    <cofactor evidence="1 8">
        <name>Mg(2+)</name>
        <dbReference type="ChEBI" id="CHEBI:18420"/>
    </cofactor>
</comment>
<evidence type="ECO:0000313" key="10">
    <source>
        <dbReference type="EMBL" id="TRY12990.1"/>
    </source>
</evidence>
<gene>
    <name evidence="8" type="primary">nudJ</name>
    <name evidence="10" type="ORF">FN961_17970</name>
</gene>